<keyword evidence="2" id="KW-0472">Membrane</keyword>
<protein>
    <submittedName>
        <fullName evidence="3">Uncharacterized protein</fullName>
    </submittedName>
</protein>
<keyword evidence="2" id="KW-1133">Transmembrane helix</keyword>
<feature type="transmembrane region" description="Helical" evidence="2">
    <location>
        <begin position="50"/>
        <end position="69"/>
    </location>
</feature>
<organism evidence="3 4">
    <name type="scientific">Halteria grandinella</name>
    <dbReference type="NCBI Taxonomy" id="5974"/>
    <lineage>
        <taxon>Eukaryota</taxon>
        <taxon>Sar</taxon>
        <taxon>Alveolata</taxon>
        <taxon>Ciliophora</taxon>
        <taxon>Intramacronucleata</taxon>
        <taxon>Spirotrichea</taxon>
        <taxon>Stichotrichia</taxon>
        <taxon>Sporadotrichida</taxon>
        <taxon>Halteriidae</taxon>
        <taxon>Halteria</taxon>
    </lineage>
</organism>
<evidence type="ECO:0000313" key="3">
    <source>
        <dbReference type="EMBL" id="TNV75114.1"/>
    </source>
</evidence>
<name>A0A8J8NI39_HALGN</name>
<dbReference type="EMBL" id="RRYP01016449">
    <property type="protein sequence ID" value="TNV75114.1"/>
    <property type="molecule type" value="Genomic_DNA"/>
</dbReference>
<keyword evidence="4" id="KW-1185">Reference proteome</keyword>
<evidence type="ECO:0000256" key="2">
    <source>
        <dbReference type="SAM" id="Phobius"/>
    </source>
</evidence>
<comment type="caution">
    <text evidence="3">The sequence shown here is derived from an EMBL/GenBank/DDBJ whole genome shotgun (WGS) entry which is preliminary data.</text>
</comment>
<accession>A0A8J8NI39</accession>
<feature type="region of interest" description="Disordered" evidence="1">
    <location>
        <begin position="1"/>
        <end position="28"/>
    </location>
</feature>
<evidence type="ECO:0000256" key="1">
    <source>
        <dbReference type="SAM" id="MobiDB-lite"/>
    </source>
</evidence>
<proteinExistence type="predicted"/>
<dbReference type="Proteomes" id="UP000785679">
    <property type="component" value="Unassembled WGS sequence"/>
</dbReference>
<reference evidence="3" key="1">
    <citation type="submission" date="2019-06" db="EMBL/GenBank/DDBJ databases">
        <authorList>
            <person name="Zheng W."/>
        </authorList>
    </citation>
    <scope>NUCLEOTIDE SEQUENCE</scope>
    <source>
        <strain evidence="3">QDHG01</strain>
    </source>
</reference>
<sequence length="111" mass="13202">MSQNQQQPHDKPKSQPLNKEVPMTTTQDEFFQGLPSNEQFVLKTHKRGKIFFKLGLFMIMTIPPSIYYFKKHQKELYARGIIKDMQRIHEKGRTIHDIPKYETHVSFGKRL</sequence>
<dbReference type="AlphaFoldDB" id="A0A8J8NI39"/>
<evidence type="ECO:0000313" key="4">
    <source>
        <dbReference type="Proteomes" id="UP000785679"/>
    </source>
</evidence>
<keyword evidence="2" id="KW-0812">Transmembrane</keyword>
<dbReference type="OrthoDB" id="10389257at2759"/>
<gene>
    <name evidence="3" type="ORF">FGO68_gene14508</name>
</gene>